<feature type="transmembrane region" description="Helical" evidence="12">
    <location>
        <begin position="490"/>
        <end position="509"/>
    </location>
</feature>
<dbReference type="CDD" id="cd16020">
    <property type="entry name" value="GPI_EPT_1"/>
    <property type="match status" value="1"/>
</dbReference>
<dbReference type="GO" id="GO:0006506">
    <property type="term" value="P:GPI anchor biosynthetic process"/>
    <property type="evidence" value="ECO:0007669"/>
    <property type="project" value="UniProtKB-KW"/>
</dbReference>
<evidence type="ECO:0000313" key="15">
    <source>
        <dbReference type="Proteomes" id="UP001652628"/>
    </source>
</evidence>
<protein>
    <recommendedName>
        <fullName evidence="4 12">GPI ethanolamine phosphate transferase 1</fullName>
        <ecNumber evidence="12">2.-.-.-</ecNumber>
    </recommendedName>
</protein>
<dbReference type="InterPro" id="IPR002591">
    <property type="entry name" value="Phosphodiest/P_Trfase"/>
</dbReference>
<dbReference type="AlphaFoldDB" id="A0AB40DHN4"/>
<sequence>MWSVQALVVHLLLLGSILSIYFQSTVLSDLNPLSTLRELGLEPPADRLVVFVVDGLRAESVLAHNCSAVPDLRELFIEHGLVGISRACPPTVTRPGHIAIFGGFNEDPAAALTNFGWNPSTFDTVFNRSRNAIGWTQDVVAKVFTHLPTGGAPLRFETFSRSEISGRLRLDEWIFNKVRNFLTKEENVRPLRNATSVVFFVYLADIDLAGHAFTPYGASFQEKLNFTQRGIRQTYELFESVFNDSRTAYLLTADHGMNDAGQHGGGGDREVETPFILWGSGVKDAAPDPGQNFTANNEGLTLPLYQLEQTQLAPLMSALIGLPAPMNNIALLPLGFLNTSIQYELQALHLNAMQLLAQARILIKRHEDGILYLWLPKFESLDSAQIDGYALRIQFLVAEQHYEQALKISQKTAKVAQECLEYYHGYYHLSLLVATTASYLLWFYLLLVQLTRESIQPRSERRGFLSWSTLLMALGGLLLLELMILQRVPYLTAFYLLLPFGILIVAVAERPLEGSGVMFQFPILHLVGIVVPAGLLILMAFHNSHIGLLYFLLVCLNNRRAFFRPSLKFFFWLALVILLSGILVVKQNSSLDFITDAIEDYLHKSNVVYFSMVLSVIRPLIQRHRHAKRAWIINIAALLASAYGIYQWDTDQPVCTYVYAACWSYLAFAFLSIPYSGTKELRRRLELIIFNMLTVHIMLTISMASLFVQIMVTEFVLGLELYEESNKAREIKNRSLDEEGNQDGNQVQEESQIERPVTPLEHLRLSYRYAALILLYFYVSFFGTGHWFFNFTFKPITSRLFFAQFQLHMIAAFILLKIFIPSIIVMSSIYALVSFGRKNVRSIFICLFLMNDTMSLYFCYFVNNRGSWQEVRQSLDHLLVTHVFIIILLVCSWIAKAFLINTTEVKPPRTAQVQVLDNAIALVGDSQA</sequence>
<keyword evidence="5 12" id="KW-0337">GPI-anchor biosynthesis</keyword>
<evidence type="ECO:0000313" key="16">
    <source>
        <dbReference type="RefSeq" id="XP_065722913.1"/>
    </source>
</evidence>
<comment type="pathway">
    <text evidence="2 12">Glycolipid biosynthesis; glycosylphosphatidylinositol-anchor biosynthesis.</text>
</comment>
<evidence type="ECO:0000256" key="6">
    <source>
        <dbReference type="ARBA" id="ARBA00022679"/>
    </source>
</evidence>
<organism evidence="15 16">
    <name type="scientific">Drosophila suzukii</name>
    <name type="common">Spotted-wing drosophila fruit fly</name>
    <dbReference type="NCBI Taxonomy" id="28584"/>
    <lineage>
        <taxon>Eukaryota</taxon>
        <taxon>Metazoa</taxon>
        <taxon>Ecdysozoa</taxon>
        <taxon>Arthropoda</taxon>
        <taxon>Hexapoda</taxon>
        <taxon>Insecta</taxon>
        <taxon>Pterygota</taxon>
        <taxon>Neoptera</taxon>
        <taxon>Endopterygota</taxon>
        <taxon>Diptera</taxon>
        <taxon>Brachycera</taxon>
        <taxon>Muscomorpha</taxon>
        <taxon>Ephydroidea</taxon>
        <taxon>Drosophilidae</taxon>
        <taxon>Drosophila</taxon>
        <taxon>Sophophora</taxon>
    </lineage>
</organism>
<keyword evidence="11" id="KW-0325">Glycoprotein</keyword>
<proteinExistence type="inferred from homology"/>
<evidence type="ECO:0000256" key="1">
    <source>
        <dbReference type="ARBA" id="ARBA00004477"/>
    </source>
</evidence>
<dbReference type="Proteomes" id="UP001652628">
    <property type="component" value="Chromosome 3"/>
</dbReference>
<dbReference type="SUPFAM" id="SSF53649">
    <property type="entry name" value="Alkaline phosphatase-like"/>
    <property type="match status" value="1"/>
</dbReference>
<dbReference type="GO" id="GO:0005789">
    <property type="term" value="C:endoplasmic reticulum membrane"/>
    <property type="evidence" value="ECO:0007669"/>
    <property type="project" value="UniProtKB-SubCell"/>
</dbReference>
<keyword evidence="9 12" id="KW-1133">Transmembrane helix</keyword>
<feature type="transmembrane region" description="Helical" evidence="12">
    <location>
        <begin position="658"/>
        <end position="675"/>
    </location>
</feature>
<comment type="subcellular location">
    <subcellularLocation>
        <location evidence="1 12">Endoplasmic reticulum membrane</location>
        <topology evidence="1 12">Multi-pass membrane protein</topology>
    </subcellularLocation>
</comment>
<feature type="transmembrane region" description="Helical" evidence="12">
    <location>
        <begin position="426"/>
        <end position="451"/>
    </location>
</feature>
<dbReference type="FunFam" id="3.40.720.10:FF:000132">
    <property type="entry name" value="AT28040p"/>
    <property type="match status" value="1"/>
</dbReference>
<feature type="transmembrane region" description="Helical" evidence="12">
    <location>
        <begin position="769"/>
        <end position="789"/>
    </location>
</feature>
<feature type="transmembrane region" description="Helical" evidence="12">
    <location>
        <begin position="842"/>
        <end position="863"/>
    </location>
</feature>
<feature type="transmembrane region" description="Helical" evidence="12">
    <location>
        <begin position="521"/>
        <end position="540"/>
    </location>
</feature>
<keyword evidence="15" id="KW-1185">Reference proteome</keyword>
<evidence type="ECO:0000256" key="3">
    <source>
        <dbReference type="ARBA" id="ARBA00008400"/>
    </source>
</evidence>
<feature type="domain" description="GPI ethanolamine phosphate transferase 1 C-terminal" evidence="14">
    <location>
        <begin position="418"/>
        <end position="867"/>
    </location>
</feature>
<feature type="transmembrane region" description="Helical" evidence="12">
    <location>
        <begin position="687"/>
        <end position="712"/>
    </location>
</feature>
<feature type="transmembrane region" description="Helical" evidence="12">
    <location>
        <begin position="810"/>
        <end position="830"/>
    </location>
</feature>
<evidence type="ECO:0000256" key="12">
    <source>
        <dbReference type="RuleBase" id="RU367138"/>
    </source>
</evidence>
<feature type="transmembrane region" description="Helical" evidence="12">
    <location>
        <begin position="569"/>
        <end position="585"/>
    </location>
</feature>
<dbReference type="PANTHER" id="PTHR12250:SF0">
    <property type="entry name" value="GPI ETHANOLAMINE PHOSPHATE TRANSFERASE 1"/>
    <property type="match status" value="1"/>
</dbReference>
<dbReference type="InterPro" id="IPR017850">
    <property type="entry name" value="Alkaline_phosphatase_core_sf"/>
</dbReference>
<dbReference type="Gene3D" id="3.40.720.10">
    <property type="entry name" value="Alkaline Phosphatase, subunit A"/>
    <property type="match status" value="1"/>
</dbReference>
<dbReference type="GeneID" id="118877649"/>
<dbReference type="EC" id="2.-.-.-" evidence="12"/>
<dbReference type="Pfam" id="PF04987">
    <property type="entry name" value="PigN"/>
    <property type="match status" value="1"/>
</dbReference>
<accession>A0AB40DHN4</accession>
<evidence type="ECO:0000256" key="7">
    <source>
        <dbReference type="ARBA" id="ARBA00022692"/>
    </source>
</evidence>
<dbReference type="InterPro" id="IPR017852">
    <property type="entry name" value="GPI_EtnP_transferase_1_C"/>
</dbReference>
<keyword evidence="7 12" id="KW-0812">Transmembrane</keyword>
<gene>
    <name evidence="16" type="primary">LOC118877649</name>
</gene>
<keyword evidence="8 12" id="KW-0256">Endoplasmic reticulum</keyword>
<comment type="function">
    <text evidence="12">Ethanolamine phosphate transferase involved in glycosylphosphatidylinositol-anchor biosynthesis. Transfers ethanolamine phosphate to the first alpha-1,4-linked mannose of the glycosylphosphatidylinositol precursor of GPI-anchor.</text>
</comment>
<feature type="region of interest" description="Disordered" evidence="13">
    <location>
        <begin position="733"/>
        <end position="753"/>
    </location>
</feature>
<dbReference type="Pfam" id="PF01663">
    <property type="entry name" value="Phosphodiest"/>
    <property type="match status" value="1"/>
</dbReference>
<keyword evidence="6 12" id="KW-0808">Transferase</keyword>
<keyword evidence="10 12" id="KW-0472">Membrane</keyword>
<dbReference type="GO" id="GO:0051377">
    <property type="term" value="F:mannose-ethanolamine phosphotransferase activity"/>
    <property type="evidence" value="ECO:0007669"/>
    <property type="project" value="UniProtKB-UniRule"/>
</dbReference>
<name>A0AB40DHN4_DROSZ</name>
<evidence type="ECO:0000259" key="14">
    <source>
        <dbReference type="Pfam" id="PF04987"/>
    </source>
</evidence>
<evidence type="ECO:0000256" key="13">
    <source>
        <dbReference type="SAM" id="MobiDB-lite"/>
    </source>
</evidence>
<feature type="transmembrane region" description="Helical" evidence="12">
    <location>
        <begin position="630"/>
        <end position="646"/>
    </location>
</feature>
<evidence type="ECO:0000256" key="4">
    <source>
        <dbReference type="ARBA" id="ARBA00020831"/>
    </source>
</evidence>
<feature type="transmembrane region" description="Helical" evidence="12">
    <location>
        <begin position="463"/>
        <end position="484"/>
    </location>
</feature>
<evidence type="ECO:0000256" key="10">
    <source>
        <dbReference type="ARBA" id="ARBA00023136"/>
    </source>
</evidence>
<feature type="transmembrane region" description="Helical" evidence="12">
    <location>
        <begin position="875"/>
        <end position="895"/>
    </location>
</feature>
<dbReference type="PANTHER" id="PTHR12250">
    <property type="entry name" value="PHOSPHATIDYLINOSITOL GLYCAN, CLASS N"/>
    <property type="match status" value="1"/>
</dbReference>
<dbReference type="InterPro" id="IPR007070">
    <property type="entry name" value="GPI_EtnP_transferase_1"/>
</dbReference>
<reference evidence="16" key="1">
    <citation type="submission" date="2025-08" db="UniProtKB">
        <authorList>
            <consortium name="RefSeq"/>
        </authorList>
    </citation>
    <scope>IDENTIFICATION</scope>
</reference>
<evidence type="ECO:0000256" key="9">
    <source>
        <dbReference type="ARBA" id="ARBA00022989"/>
    </source>
</evidence>
<evidence type="ECO:0000256" key="2">
    <source>
        <dbReference type="ARBA" id="ARBA00004687"/>
    </source>
</evidence>
<comment type="similarity">
    <text evidence="3 12">Belongs to the PIGG/PIGN/PIGO family. PIGN subfamily.</text>
</comment>
<dbReference type="InterPro" id="IPR037671">
    <property type="entry name" value="PIGN_N"/>
</dbReference>
<evidence type="ECO:0000256" key="11">
    <source>
        <dbReference type="ARBA" id="ARBA00023180"/>
    </source>
</evidence>
<evidence type="ECO:0000256" key="8">
    <source>
        <dbReference type="ARBA" id="ARBA00022824"/>
    </source>
</evidence>
<evidence type="ECO:0000256" key="5">
    <source>
        <dbReference type="ARBA" id="ARBA00022502"/>
    </source>
</evidence>
<dbReference type="RefSeq" id="XP_065722913.1">
    <property type="nucleotide sequence ID" value="XM_065866841.2"/>
</dbReference>